<reference evidence="1" key="1">
    <citation type="submission" date="2021-06" db="EMBL/GenBank/DDBJ databases">
        <authorList>
            <person name="Hodson N. C."/>
            <person name="Mongue J. A."/>
            <person name="Jaron S. K."/>
        </authorList>
    </citation>
    <scope>NUCLEOTIDE SEQUENCE</scope>
</reference>
<gene>
    <name evidence="1" type="ORF">AFUS01_LOCUS24204</name>
</gene>
<dbReference type="OrthoDB" id="3263820at2759"/>
<evidence type="ECO:0000313" key="2">
    <source>
        <dbReference type="Proteomes" id="UP000708208"/>
    </source>
</evidence>
<keyword evidence="2" id="KW-1185">Reference proteome</keyword>
<name>A0A8J2KBA0_9HEXA</name>
<proteinExistence type="predicted"/>
<feature type="non-terminal residue" evidence="1">
    <location>
        <position position="1"/>
    </location>
</feature>
<dbReference type="AlphaFoldDB" id="A0A8J2KBA0"/>
<protein>
    <submittedName>
        <fullName evidence="1">Uncharacterized protein</fullName>
    </submittedName>
</protein>
<dbReference type="Proteomes" id="UP000708208">
    <property type="component" value="Unassembled WGS sequence"/>
</dbReference>
<accession>A0A8J2KBA0</accession>
<sequence length="71" mass="8265">YPPDILHCGDLGVAKHFICDVWTNSKNHDKAFYFNEQIRKRINGTLENIKPPKRCCMITYHLSFSTTGYCL</sequence>
<comment type="caution">
    <text evidence="1">The sequence shown here is derived from an EMBL/GenBank/DDBJ whole genome shotgun (WGS) entry which is preliminary data.</text>
</comment>
<evidence type="ECO:0000313" key="1">
    <source>
        <dbReference type="EMBL" id="CAG7785588.1"/>
    </source>
</evidence>
<organism evidence="1 2">
    <name type="scientific">Allacma fusca</name>
    <dbReference type="NCBI Taxonomy" id="39272"/>
    <lineage>
        <taxon>Eukaryota</taxon>
        <taxon>Metazoa</taxon>
        <taxon>Ecdysozoa</taxon>
        <taxon>Arthropoda</taxon>
        <taxon>Hexapoda</taxon>
        <taxon>Collembola</taxon>
        <taxon>Symphypleona</taxon>
        <taxon>Sminthuridae</taxon>
        <taxon>Allacma</taxon>
    </lineage>
</organism>
<dbReference type="EMBL" id="CAJVCH010299405">
    <property type="protein sequence ID" value="CAG7785588.1"/>
    <property type="molecule type" value="Genomic_DNA"/>
</dbReference>